<keyword evidence="5" id="KW-0175">Coiled coil</keyword>
<dbReference type="Proteomes" id="UP000184432">
    <property type="component" value="Unassembled WGS sequence"/>
</dbReference>
<feature type="transmembrane region" description="Helical" evidence="6">
    <location>
        <begin position="12"/>
        <end position="33"/>
    </location>
</feature>
<keyword evidence="6" id="KW-0472">Membrane</keyword>
<dbReference type="Gene3D" id="1.25.40.10">
    <property type="entry name" value="Tetratricopeptide repeat domain"/>
    <property type="match status" value="1"/>
</dbReference>
<sequence length="578" mass="67036">MIVLIPKKTNGFFSLISLFRLFTVFVLGVYTAVGQESISKDSLQKLSYDELYTAYRNANGDTLISKLYLSTYLEKAMADMDTIKMAEAYSSLSYYAAEESEKIALLDLAIAITKRLDNDRYPIKAYSFKGGYYFTKGDYQRALDNYILALALSEQVQNTEYIQSTNHNIACIKTKIDKHEEALTLFKENFEYESDRDELNAMSYLLSLIPMAESYRYNKLLDSASFYNHKGIVMSLKSKKLKHHFYGKLVLNEGVNLFFKEHFDRAYDSINKGIRLLKEEQIKDNESYVLGSFYLGRLYLKKEDTLRAEKEFLDMDALIQKDNIILPETRKGYEFLIAWYKTNSEQEKQLTYINRLLQFDRVIGSQRASVSTKLFKEFDTPLLLKEKEDVITKLEENASTLSFWVIILVLLSLMATGFTYYQFVKRKKYQQKFNELLTQGNKREESSTKLADDEIGIADEVVNDILSKLDQFEEELQFLQKNISISSLAKEINTNTKYLSKVINYHKNKSFTNYVNELRVQYSVEQLKENTSLKNYTIQGIAEEMGFNSAESFSAAFKKSTGIKPSYFMRKLTSLNVE</sequence>
<dbReference type="EMBL" id="FQYP01000004">
    <property type="protein sequence ID" value="SHI92988.1"/>
    <property type="molecule type" value="Genomic_DNA"/>
</dbReference>
<evidence type="ECO:0000313" key="8">
    <source>
        <dbReference type="EMBL" id="SHI92988.1"/>
    </source>
</evidence>
<keyword evidence="6" id="KW-0812">Transmembrane</keyword>
<name>A0A1M6F5J4_9FLAO</name>
<evidence type="ECO:0000256" key="1">
    <source>
        <dbReference type="ARBA" id="ARBA00023015"/>
    </source>
</evidence>
<dbReference type="Gene3D" id="1.10.10.60">
    <property type="entry name" value="Homeodomain-like"/>
    <property type="match status" value="2"/>
</dbReference>
<evidence type="ECO:0000256" key="4">
    <source>
        <dbReference type="PROSITE-ProRule" id="PRU00339"/>
    </source>
</evidence>
<reference evidence="9" key="1">
    <citation type="submission" date="2016-11" db="EMBL/GenBank/DDBJ databases">
        <authorList>
            <person name="Varghese N."/>
            <person name="Submissions S."/>
        </authorList>
    </citation>
    <scope>NUCLEOTIDE SEQUENCE [LARGE SCALE GENOMIC DNA]</scope>
    <source>
        <strain evidence="9">DSM 22623</strain>
    </source>
</reference>
<keyword evidence="3" id="KW-0804">Transcription</keyword>
<dbReference type="PROSITE" id="PS50005">
    <property type="entry name" value="TPR"/>
    <property type="match status" value="1"/>
</dbReference>
<evidence type="ECO:0000256" key="5">
    <source>
        <dbReference type="SAM" id="Coils"/>
    </source>
</evidence>
<feature type="repeat" description="TPR" evidence="4">
    <location>
        <begin position="123"/>
        <end position="156"/>
    </location>
</feature>
<feature type="coiled-coil region" evidence="5">
    <location>
        <begin position="462"/>
        <end position="489"/>
    </location>
</feature>
<dbReference type="PROSITE" id="PS01124">
    <property type="entry name" value="HTH_ARAC_FAMILY_2"/>
    <property type="match status" value="1"/>
</dbReference>
<dbReference type="GO" id="GO:0003700">
    <property type="term" value="F:DNA-binding transcription factor activity"/>
    <property type="evidence" value="ECO:0007669"/>
    <property type="project" value="InterPro"/>
</dbReference>
<feature type="domain" description="HTH araC/xylS-type" evidence="7">
    <location>
        <begin position="459"/>
        <end position="571"/>
    </location>
</feature>
<evidence type="ECO:0000256" key="6">
    <source>
        <dbReference type="SAM" id="Phobius"/>
    </source>
</evidence>
<dbReference type="OrthoDB" id="5295174at2"/>
<protein>
    <submittedName>
        <fullName evidence="8">AraC-type DNA-binding protein</fullName>
    </submittedName>
</protein>
<feature type="transmembrane region" description="Helical" evidence="6">
    <location>
        <begin position="401"/>
        <end position="423"/>
    </location>
</feature>
<accession>A0A1M6F5J4</accession>
<keyword evidence="6" id="KW-1133">Transmembrane helix</keyword>
<organism evidence="8 9">
    <name type="scientific">Aquimarina spongiae</name>
    <dbReference type="NCBI Taxonomy" id="570521"/>
    <lineage>
        <taxon>Bacteria</taxon>
        <taxon>Pseudomonadati</taxon>
        <taxon>Bacteroidota</taxon>
        <taxon>Flavobacteriia</taxon>
        <taxon>Flavobacteriales</taxon>
        <taxon>Flavobacteriaceae</taxon>
        <taxon>Aquimarina</taxon>
    </lineage>
</organism>
<evidence type="ECO:0000256" key="2">
    <source>
        <dbReference type="ARBA" id="ARBA00023125"/>
    </source>
</evidence>
<keyword evidence="1" id="KW-0805">Transcription regulation</keyword>
<dbReference type="SMART" id="SM00342">
    <property type="entry name" value="HTH_ARAC"/>
    <property type="match status" value="1"/>
</dbReference>
<dbReference type="InterPro" id="IPR019734">
    <property type="entry name" value="TPR_rpt"/>
</dbReference>
<dbReference type="PANTHER" id="PTHR43280:SF2">
    <property type="entry name" value="HTH-TYPE TRANSCRIPTIONAL REGULATOR EXSA"/>
    <property type="match status" value="1"/>
</dbReference>
<proteinExistence type="predicted"/>
<evidence type="ECO:0000256" key="3">
    <source>
        <dbReference type="ARBA" id="ARBA00023163"/>
    </source>
</evidence>
<gene>
    <name evidence="8" type="ORF">SAMN04488508_104104</name>
</gene>
<dbReference type="STRING" id="570521.SAMN04488508_104104"/>
<keyword evidence="9" id="KW-1185">Reference proteome</keyword>
<dbReference type="Pfam" id="PF12833">
    <property type="entry name" value="HTH_18"/>
    <property type="match status" value="1"/>
</dbReference>
<dbReference type="PANTHER" id="PTHR43280">
    <property type="entry name" value="ARAC-FAMILY TRANSCRIPTIONAL REGULATOR"/>
    <property type="match status" value="1"/>
</dbReference>
<dbReference type="SUPFAM" id="SSF48452">
    <property type="entry name" value="TPR-like"/>
    <property type="match status" value="1"/>
</dbReference>
<keyword evidence="4" id="KW-0802">TPR repeat</keyword>
<dbReference type="InterPro" id="IPR018060">
    <property type="entry name" value="HTH_AraC"/>
</dbReference>
<dbReference type="InterPro" id="IPR011990">
    <property type="entry name" value="TPR-like_helical_dom_sf"/>
</dbReference>
<keyword evidence="2 8" id="KW-0238">DNA-binding</keyword>
<evidence type="ECO:0000313" key="9">
    <source>
        <dbReference type="Proteomes" id="UP000184432"/>
    </source>
</evidence>
<dbReference type="SUPFAM" id="SSF46689">
    <property type="entry name" value="Homeodomain-like"/>
    <property type="match status" value="1"/>
</dbReference>
<evidence type="ECO:0000259" key="7">
    <source>
        <dbReference type="PROSITE" id="PS01124"/>
    </source>
</evidence>
<dbReference type="GO" id="GO:0043565">
    <property type="term" value="F:sequence-specific DNA binding"/>
    <property type="evidence" value="ECO:0007669"/>
    <property type="project" value="InterPro"/>
</dbReference>
<dbReference type="InterPro" id="IPR009057">
    <property type="entry name" value="Homeodomain-like_sf"/>
</dbReference>
<dbReference type="RefSeq" id="WP_073315936.1">
    <property type="nucleotide sequence ID" value="NZ_FQYP01000004.1"/>
</dbReference>
<dbReference type="AlphaFoldDB" id="A0A1M6F5J4"/>